<evidence type="ECO:0000256" key="1">
    <source>
        <dbReference type="SAM" id="MobiDB-lite"/>
    </source>
</evidence>
<evidence type="ECO:0000313" key="4">
    <source>
        <dbReference type="RefSeq" id="XP_028968637.1"/>
    </source>
</evidence>
<evidence type="ECO:0000313" key="3">
    <source>
        <dbReference type="Proteomes" id="UP000694867"/>
    </source>
</evidence>
<dbReference type="InterPro" id="IPR035445">
    <property type="entry name" value="GYF-like_dom_sf"/>
</dbReference>
<dbReference type="PROSITE" id="PS50829">
    <property type="entry name" value="GYF"/>
    <property type="match status" value="1"/>
</dbReference>
<dbReference type="Gene3D" id="3.30.1490.40">
    <property type="match status" value="1"/>
</dbReference>
<dbReference type="Pfam" id="PF02213">
    <property type="entry name" value="GYF"/>
    <property type="match status" value="1"/>
</dbReference>
<dbReference type="FunFam" id="3.30.1490.40:FF:000005">
    <property type="entry name" value="CD2 antigen cytoplasmic tail-binding protein 2"/>
    <property type="match status" value="1"/>
</dbReference>
<sequence>MQRTDLQQQKRASEFSESLAQSSKKQRFPSEDGDEEEEAPESLKPKMNSLDSDEDDELEQEKETYNVASLENKMFDGQEKATVDFDGDIKITAFNMEEEMQDGHFDKEGTFIFKKNAQMVKDSWLDNIDWVKIKENEQGQTEGTEGGLAESSDSEDGEKLDIKDRYSKMLEMMKPGESVLKCIKRLGGGNSGRNKRDKKKLDADQQAVLDKMSGYADEILSSGDMDIYQRTYEQMQFALAPKKASSFLFQASDMDMFADEETPASTSGDGPSTSGGSRAREEIDSTVSWEFKWEDKDDAKIYGPYSSADMLEWTQNGYFGNGVLVRKRSEPKFYSSKRIDFDLYI</sequence>
<feature type="region of interest" description="Disordered" evidence="1">
    <location>
        <begin position="260"/>
        <end position="282"/>
    </location>
</feature>
<feature type="region of interest" description="Disordered" evidence="1">
    <location>
        <begin position="1"/>
        <end position="64"/>
    </location>
</feature>
<organism evidence="3 4">
    <name type="scientific">Galendromus occidentalis</name>
    <name type="common">western predatory mite</name>
    <dbReference type="NCBI Taxonomy" id="34638"/>
    <lineage>
        <taxon>Eukaryota</taxon>
        <taxon>Metazoa</taxon>
        <taxon>Ecdysozoa</taxon>
        <taxon>Arthropoda</taxon>
        <taxon>Chelicerata</taxon>
        <taxon>Arachnida</taxon>
        <taxon>Acari</taxon>
        <taxon>Parasitiformes</taxon>
        <taxon>Mesostigmata</taxon>
        <taxon>Gamasina</taxon>
        <taxon>Phytoseioidea</taxon>
        <taxon>Phytoseiidae</taxon>
        <taxon>Typhlodrominae</taxon>
        <taxon>Galendromus</taxon>
    </lineage>
</organism>
<feature type="domain" description="GYF" evidence="2">
    <location>
        <begin position="286"/>
        <end position="342"/>
    </location>
</feature>
<dbReference type="GO" id="GO:0005682">
    <property type="term" value="C:U5 snRNP"/>
    <property type="evidence" value="ECO:0007669"/>
    <property type="project" value="InterPro"/>
</dbReference>
<accession>A0AAJ7SIZ4</accession>
<feature type="compositionally biased region" description="Acidic residues" evidence="1">
    <location>
        <begin position="31"/>
        <end position="40"/>
    </location>
</feature>
<dbReference type="CTD" id="34432"/>
<dbReference type="PANTHER" id="PTHR13138">
    <property type="entry name" value="PROTEIN LIN1"/>
    <property type="match status" value="1"/>
</dbReference>
<dbReference type="SUPFAM" id="SSF55277">
    <property type="entry name" value="GYF domain"/>
    <property type="match status" value="1"/>
</dbReference>
<feature type="compositionally biased region" description="Polar residues" evidence="1">
    <location>
        <begin position="1"/>
        <end position="23"/>
    </location>
</feature>
<proteinExistence type="predicted"/>
<feature type="compositionally biased region" description="Low complexity" evidence="1">
    <location>
        <begin position="265"/>
        <end position="277"/>
    </location>
</feature>
<dbReference type="InterPro" id="IPR039905">
    <property type="entry name" value="CD2BP2/Lin1"/>
</dbReference>
<keyword evidence="3" id="KW-1185">Reference proteome</keyword>
<protein>
    <submittedName>
        <fullName evidence="4">CD2 antigen cytoplasmic tail-binding protein 2 homolog</fullName>
    </submittedName>
</protein>
<feature type="compositionally biased region" description="Acidic residues" evidence="1">
    <location>
        <begin position="51"/>
        <end position="60"/>
    </location>
</feature>
<feature type="region of interest" description="Disordered" evidence="1">
    <location>
        <begin position="136"/>
        <end position="159"/>
    </location>
</feature>
<gene>
    <name evidence="4" type="primary">LOC100908816</name>
</gene>
<name>A0AAJ7SIZ4_9ACAR</name>
<dbReference type="Proteomes" id="UP000694867">
    <property type="component" value="Unplaced"/>
</dbReference>
<dbReference type="RefSeq" id="XP_028968637.1">
    <property type="nucleotide sequence ID" value="XM_029112804.1"/>
</dbReference>
<dbReference type="KEGG" id="goe:100908816"/>
<dbReference type="GeneID" id="100908816"/>
<dbReference type="SMART" id="SM00444">
    <property type="entry name" value="GYF"/>
    <property type="match status" value="1"/>
</dbReference>
<reference evidence="4" key="1">
    <citation type="submission" date="2025-08" db="UniProtKB">
        <authorList>
            <consortium name="RefSeq"/>
        </authorList>
    </citation>
    <scope>IDENTIFICATION</scope>
</reference>
<evidence type="ECO:0000259" key="2">
    <source>
        <dbReference type="PROSITE" id="PS50829"/>
    </source>
</evidence>
<dbReference type="AlphaFoldDB" id="A0AAJ7SIZ4"/>
<dbReference type="PANTHER" id="PTHR13138:SF3">
    <property type="entry name" value="CD2 ANTIGEN CYTOPLASMIC TAIL-BINDING PROTEIN 2"/>
    <property type="match status" value="1"/>
</dbReference>
<dbReference type="InterPro" id="IPR003169">
    <property type="entry name" value="GYF"/>
</dbReference>